<dbReference type="Pfam" id="PF01734">
    <property type="entry name" value="Patatin"/>
    <property type="match status" value="1"/>
</dbReference>
<feature type="domain" description="PNPLA" evidence="5">
    <location>
        <begin position="4"/>
        <end position="173"/>
    </location>
</feature>
<dbReference type="EMBL" id="CP117826">
    <property type="protein sequence ID" value="XCC61557.1"/>
    <property type="molecule type" value="Genomic_DNA"/>
</dbReference>
<name>A0AAU8A6R8_9FIRM</name>
<feature type="active site" description="Proton acceptor" evidence="4">
    <location>
        <position position="160"/>
    </location>
</feature>
<dbReference type="Gene3D" id="3.40.1090.10">
    <property type="entry name" value="Cytosolic phospholipase A2 catalytic domain"/>
    <property type="match status" value="1"/>
</dbReference>
<keyword evidence="3 4" id="KW-0443">Lipid metabolism</keyword>
<dbReference type="CDD" id="cd07208">
    <property type="entry name" value="Pat_hypo_Ecoli_yjju_like"/>
    <property type="match status" value="1"/>
</dbReference>
<accession>A0AAU8A6R8</accession>
<dbReference type="PANTHER" id="PTHR14226">
    <property type="entry name" value="NEUROPATHY TARGET ESTERASE/SWISS CHEESE D.MELANOGASTER"/>
    <property type="match status" value="1"/>
</dbReference>
<dbReference type="PANTHER" id="PTHR14226:SF25">
    <property type="entry name" value="PHOSPHOESTERASE"/>
    <property type="match status" value="1"/>
</dbReference>
<keyword evidence="2 4" id="KW-0442">Lipid degradation</keyword>
<reference evidence="6" key="1">
    <citation type="submission" date="2023-02" db="EMBL/GenBank/DDBJ databases">
        <title>Gut commensal Christensenella minuta modulates host metabolism via a new class of secondary bile acids.</title>
        <authorList>
            <person name="Liu C."/>
        </authorList>
    </citation>
    <scope>NUCLEOTIDE SEQUENCE</scope>
    <source>
        <strain evidence="6">CA70</strain>
    </source>
</reference>
<feature type="short sequence motif" description="DGA/G" evidence="4">
    <location>
        <begin position="160"/>
        <end position="162"/>
    </location>
</feature>
<evidence type="ECO:0000256" key="1">
    <source>
        <dbReference type="ARBA" id="ARBA00022801"/>
    </source>
</evidence>
<dbReference type="InterPro" id="IPR037483">
    <property type="entry name" value="YjjU-like"/>
</dbReference>
<dbReference type="InterPro" id="IPR050301">
    <property type="entry name" value="NTE"/>
</dbReference>
<feature type="short sequence motif" description="GXSXG" evidence="4">
    <location>
        <begin position="35"/>
        <end position="39"/>
    </location>
</feature>
<proteinExistence type="predicted"/>
<keyword evidence="1 4" id="KW-0378">Hydrolase</keyword>
<evidence type="ECO:0000256" key="4">
    <source>
        <dbReference type="PROSITE-ProRule" id="PRU01161"/>
    </source>
</evidence>
<dbReference type="SUPFAM" id="SSF52151">
    <property type="entry name" value="FabD/lysophospholipase-like"/>
    <property type="match status" value="1"/>
</dbReference>
<dbReference type="GO" id="GO:0016042">
    <property type="term" value="P:lipid catabolic process"/>
    <property type="evidence" value="ECO:0007669"/>
    <property type="project" value="UniProtKB-UniRule"/>
</dbReference>
<dbReference type="AlphaFoldDB" id="A0AAU8A6R8"/>
<gene>
    <name evidence="6" type="ORF">PUP29_08445</name>
</gene>
<dbReference type="GO" id="GO:0016787">
    <property type="term" value="F:hydrolase activity"/>
    <property type="evidence" value="ECO:0007669"/>
    <property type="project" value="UniProtKB-UniRule"/>
</dbReference>
<evidence type="ECO:0000256" key="3">
    <source>
        <dbReference type="ARBA" id="ARBA00023098"/>
    </source>
</evidence>
<feature type="short sequence motif" description="GXGXXG" evidence="4">
    <location>
        <begin position="8"/>
        <end position="13"/>
    </location>
</feature>
<dbReference type="InterPro" id="IPR002641">
    <property type="entry name" value="PNPLA_dom"/>
</dbReference>
<organism evidence="6">
    <name type="scientific">Christensenella massiliensis</name>
    <dbReference type="NCBI Taxonomy" id="1805714"/>
    <lineage>
        <taxon>Bacteria</taxon>
        <taxon>Bacillati</taxon>
        <taxon>Bacillota</taxon>
        <taxon>Clostridia</taxon>
        <taxon>Christensenellales</taxon>
        <taxon>Christensenellaceae</taxon>
        <taxon>Christensenella</taxon>
    </lineage>
</organism>
<dbReference type="Pfam" id="PF19890">
    <property type="entry name" value="DUF6363"/>
    <property type="match status" value="1"/>
</dbReference>
<dbReference type="InterPro" id="IPR045943">
    <property type="entry name" value="DUF6363"/>
</dbReference>
<protein>
    <submittedName>
        <fullName evidence="6">Patatin family protein</fullName>
    </submittedName>
</protein>
<evidence type="ECO:0000256" key="2">
    <source>
        <dbReference type="ARBA" id="ARBA00022963"/>
    </source>
</evidence>
<evidence type="ECO:0000259" key="5">
    <source>
        <dbReference type="PROSITE" id="PS51635"/>
    </source>
</evidence>
<feature type="active site" description="Nucleophile" evidence="4">
    <location>
        <position position="37"/>
    </location>
</feature>
<evidence type="ECO:0000313" key="6">
    <source>
        <dbReference type="EMBL" id="XCC61557.1"/>
    </source>
</evidence>
<dbReference type="PROSITE" id="PS51635">
    <property type="entry name" value="PNPLA"/>
    <property type="match status" value="1"/>
</dbReference>
<dbReference type="RefSeq" id="WP_079546280.1">
    <property type="nucleotide sequence ID" value="NZ_CP117826.1"/>
</dbReference>
<dbReference type="InterPro" id="IPR016035">
    <property type="entry name" value="Acyl_Trfase/lysoPLipase"/>
</dbReference>
<sequence length="280" mass="31386">MIGVIDCGGGMRGVYTAGVYDHLIDKGLVIDYGIGVSAGAANMISYLAGQRGRTLTFFAEYTFRKEYMGLSNWLRDRNYLNLEYIYSTLTNRGGENPLDYEAFSKTKCPYFAVATDAQTGEPRYFGRESVAQDSYDILKASCALPAACRPQTVEGRYYFDGGVSAPVPYRKAFEDGCEKVAVLITRSADYVKEKQKNMRFLGWMLRKYPNIVRLLEKRHEAYNAAIAEVKELEKQGKALLVAPEDDCGVNTLTKDRGAFLRLYEKGYADGERLAAFLRGE</sequence>